<feature type="region of interest" description="Disordered" evidence="1">
    <location>
        <begin position="166"/>
        <end position="196"/>
    </location>
</feature>
<dbReference type="EMBL" id="JACEEZ010014215">
    <property type="protein sequence ID" value="KAG0719638.1"/>
    <property type="molecule type" value="Genomic_DNA"/>
</dbReference>
<sequence>MSLLADRLLGDTSATTGGSARGPASLRSNSYVTIASFKKVPIISCEIMGNSLLVVGGTQVRWRGGAGGAHSGGAAGLYRDPPPAPPSGVIIENVSGEASAAQARMAVREGLLLAGLHHHHLLPVLGVCLSDPRHPLLLYPHLGLSTADASAWGAARLQTGREAPYVETWSTSPSDLRASSTSTSSASSTDWPPETA</sequence>
<evidence type="ECO:0000313" key="3">
    <source>
        <dbReference type="Proteomes" id="UP000770661"/>
    </source>
</evidence>
<organism evidence="2 3">
    <name type="scientific">Chionoecetes opilio</name>
    <name type="common">Atlantic snow crab</name>
    <name type="synonym">Cancer opilio</name>
    <dbReference type="NCBI Taxonomy" id="41210"/>
    <lineage>
        <taxon>Eukaryota</taxon>
        <taxon>Metazoa</taxon>
        <taxon>Ecdysozoa</taxon>
        <taxon>Arthropoda</taxon>
        <taxon>Crustacea</taxon>
        <taxon>Multicrustacea</taxon>
        <taxon>Malacostraca</taxon>
        <taxon>Eumalacostraca</taxon>
        <taxon>Eucarida</taxon>
        <taxon>Decapoda</taxon>
        <taxon>Pleocyemata</taxon>
        <taxon>Brachyura</taxon>
        <taxon>Eubrachyura</taxon>
        <taxon>Majoidea</taxon>
        <taxon>Majidae</taxon>
        <taxon>Chionoecetes</taxon>
    </lineage>
</organism>
<comment type="caution">
    <text evidence="2">The sequence shown here is derived from an EMBL/GenBank/DDBJ whole genome shotgun (WGS) entry which is preliminary data.</text>
</comment>
<protein>
    <submittedName>
        <fullName evidence="2">Uncharacterized protein</fullName>
    </submittedName>
</protein>
<evidence type="ECO:0000313" key="2">
    <source>
        <dbReference type="EMBL" id="KAG0719638.1"/>
    </source>
</evidence>
<name>A0A8J4Y2X0_CHIOP</name>
<proteinExistence type="predicted"/>
<keyword evidence="3" id="KW-1185">Reference proteome</keyword>
<gene>
    <name evidence="2" type="ORF">GWK47_050090</name>
</gene>
<feature type="compositionally biased region" description="Low complexity" evidence="1">
    <location>
        <begin position="170"/>
        <end position="189"/>
    </location>
</feature>
<dbReference type="Gene3D" id="3.30.200.20">
    <property type="entry name" value="Phosphorylase Kinase, domain 1"/>
    <property type="match status" value="1"/>
</dbReference>
<dbReference type="AlphaFoldDB" id="A0A8J4Y2X0"/>
<accession>A0A8J4Y2X0</accession>
<dbReference type="Proteomes" id="UP000770661">
    <property type="component" value="Unassembled WGS sequence"/>
</dbReference>
<evidence type="ECO:0000256" key="1">
    <source>
        <dbReference type="SAM" id="MobiDB-lite"/>
    </source>
</evidence>
<reference evidence="2" key="1">
    <citation type="submission" date="2020-07" db="EMBL/GenBank/DDBJ databases">
        <title>The High-quality genome of the commercially important snow crab, Chionoecetes opilio.</title>
        <authorList>
            <person name="Jeong J.-H."/>
            <person name="Ryu S."/>
        </authorList>
    </citation>
    <scope>NUCLEOTIDE SEQUENCE</scope>
    <source>
        <strain evidence="2">MADBK_172401_WGS</strain>
        <tissue evidence="2">Digestive gland</tissue>
    </source>
</reference>